<evidence type="ECO:0000313" key="2">
    <source>
        <dbReference type="Proteomes" id="UP001295684"/>
    </source>
</evidence>
<gene>
    <name evidence="1" type="ORF">ECRASSUSDP1_LOCUS4024</name>
</gene>
<comment type="caution">
    <text evidence="1">The sequence shown here is derived from an EMBL/GenBank/DDBJ whole genome shotgun (WGS) entry which is preliminary data.</text>
</comment>
<organism evidence="1 2">
    <name type="scientific">Euplotes crassus</name>
    <dbReference type="NCBI Taxonomy" id="5936"/>
    <lineage>
        <taxon>Eukaryota</taxon>
        <taxon>Sar</taxon>
        <taxon>Alveolata</taxon>
        <taxon>Ciliophora</taxon>
        <taxon>Intramacronucleata</taxon>
        <taxon>Spirotrichea</taxon>
        <taxon>Hypotrichia</taxon>
        <taxon>Euplotida</taxon>
        <taxon>Euplotidae</taxon>
        <taxon>Moneuplotes</taxon>
    </lineage>
</organism>
<sequence>MNQDQPFLSFLSSEWNEGSFKFLEHLEEDPFAHWHHQEPKLEEQEALFKSQQKKETNIFERKRTKISSSISACSNDRTHKQLLDNDSFVKLEKDSSQEDESKSVSPSGMLDQQFVMKCEDSSARQPYSPGQNSCRSDVVRKSIIRAIKRYFCQIFSMGNPHIKSIKNKQGMDSLDRIEQYCEKHFKHKLDLGEDEQVSRVHQLLDYKSIVDKDVLSDEVKTYYEIKILIACMALRIPLKKKFCLPFVRPCFTMVYDIFSKYSHLKLKMLMEFKAFKIIFTELVEQGLIDLLITADPTFSTNKEAYIKNLEELQKLVDEDN</sequence>
<dbReference type="EMBL" id="CAMPGE010003851">
    <property type="protein sequence ID" value="CAI2362698.1"/>
    <property type="molecule type" value="Genomic_DNA"/>
</dbReference>
<protein>
    <submittedName>
        <fullName evidence="1">Uncharacterized protein</fullName>
    </submittedName>
</protein>
<name>A0AAD1X4H1_EUPCR</name>
<reference evidence="1" key="1">
    <citation type="submission" date="2023-07" db="EMBL/GenBank/DDBJ databases">
        <authorList>
            <consortium name="AG Swart"/>
            <person name="Singh M."/>
            <person name="Singh A."/>
            <person name="Seah K."/>
            <person name="Emmerich C."/>
        </authorList>
    </citation>
    <scope>NUCLEOTIDE SEQUENCE</scope>
    <source>
        <strain evidence="1">DP1</strain>
    </source>
</reference>
<dbReference type="Proteomes" id="UP001295684">
    <property type="component" value="Unassembled WGS sequence"/>
</dbReference>
<proteinExistence type="predicted"/>
<dbReference type="AlphaFoldDB" id="A0AAD1X4H1"/>
<keyword evidence="2" id="KW-1185">Reference proteome</keyword>
<evidence type="ECO:0000313" key="1">
    <source>
        <dbReference type="EMBL" id="CAI2362698.1"/>
    </source>
</evidence>
<accession>A0AAD1X4H1</accession>